<dbReference type="PANTHER" id="PTHR11567:SF211">
    <property type="entry name" value="PROSTATIC ACID PHOSPHATASE"/>
    <property type="match status" value="1"/>
</dbReference>
<keyword evidence="5" id="KW-0378">Hydrolase</keyword>
<dbReference type="SUPFAM" id="SSF53254">
    <property type="entry name" value="Phosphoglycerate mutase-like"/>
    <property type="match status" value="1"/>
</dbReference>
<proteinExistence type="inferred from homology"/>
<evidence type="ECO:0000256" key="6">
    <source>
        <dbReference type="ARBA" id="ARBA00023157"/>
    </source>
</evidence>
<dbReference type="EMBL" id="KQ971312">
    <property type="protein sequence ID" value="EEZ98633.1"/>
    <property type="molecule type" value="Genomic_DNA"/>
</dbReference>
<name>D6WAI0_TRICA</name>
<evidence type="ECO:0000256" key="8">
    <source>
        <dbReference type="SAM" id="SignalP"/>
    </source>
</evidence>
<dbReference type="GO" id="GO:0003993">
    <property type="term" value="F:acid phosphatase activity"/>
    <property type="evidence" value="ECO:0007669"/>
    <property type="project" value="UniProtKB-EC"/>
</dbReference>
<gene>
    <name evidence="9" type="primary">AUGUSTUS-3.0.2_01160</name>
    <name evidence="9" type="ORF">TcasGA2_TC001160</name>
</gene>
<dbReference type="AlphaFoldDB" id="D6WAI0"/>
<dbReference type="CDD" id="cd07061">
    <property type="entry name" value="HP_HAP_like"/>
    <property type="match status" value="1"/>
</dbReference>
<dbReference type="InterPro" id="IPR000560">
    <property type="entry name" value="His_Pase_clade-2"/>
</dbReference>
<comment type="catalytic activity">
    <reaction evidence="1">
        <text>a phosphate monoester + H2O = an alcohol + phosphate</text>
        <dbReference type="Rhea" id="RHEA:15017"/>
        <dbReference type="ChEBI" id="CHEBI:15377"/>
        <dbReference type="ChEBI" id="CHEBI:30879"/>
        <dbReference type="ChEBI" id="CHEBI:43474"/>
        <dbReference type="ChEBI" id="CHEBI:67140"/>
        <dbReference type="EC" id="3.1.3.2"/>
    </reaction>
</comment>
<dbReference type="EC" id="3.1.3.2" evidence="3"/>
<keyword evidence="4 8" id="KW-0732">Signal</keyword>
<dbReference type="STRING" id="7070.D6WAI0"/>
<feature type="chain" id="PRO_5003089382" description="acid phosphatase" evidence="8">
    <location>
        <begin position="20"/>
        <end position="378"/>
    </location>
</feature>
<dbReference type="OrthoDB" id="10257284at2759"/>
<dbReference type="eggNOG" id="KOG3720">
    <property type="taxonomic scope" value="Eukaryota"/>
</dbReference>
<sequence>MESLLKYFLCLCVVYSVESATIPADPATELILVSVIFRHGARTTTGFYPNDPNKGQSFYPIGMGGLTNEGKLGEYKLGRYLKNLYGGFIGDVYTEDEVWVRSTDVTRTKMSAQLVLAGLFPPSEIQQWNQDLEWQPIPVAYKPDSEEDLFHPWGTCPYKSDVISHLPGIEEVQEKFIKPYNETMAFIQDNSGKSMTNPADMQDIFFNFRTEDDMGLIIPEWVRSIYPEPTQSIAAQVYAYHNYDPRTRQINSGYMLKKILDDSKNKIDGKSKKKIYLYSGHESTLGYMLNALNVNYKPHVPPYGSAISFEIHKANDYYYVKLRYRNDTEATEPVDLNIPKCGVLCPYDQFVQLQKDLIPTISIQDACKKDSERINNDL</sequence>
<dbReference type="InterPro" id="IPR029033">
    <property type="entry name" value="His_PPase_superfam"/>
</dbReference>
<reference evidence="9 10" key="1">
    <citation type="journal article" date="2008" name="Nature">
        <title>The genome of the model beetle and pest Tribolium castaneum.</title>
        <authorList>
            <consortium name="Tribolium Genome Sequencing Consortium"/>
            <person name="Richards S."/>
            <person name="Gibbs R.A."/>
            <person name="Weinstock G.M."/>
            <person name="Brown S.J."/>
            <person name="Denell R."/>
            <person name="Beeman R.W."/>
            <person name="Gibbs R."/>
            <person name="Beeman R.W."/>
            <person name="Brown S.J."/>
            <person name="Bucher G."/>
            <person name="Friedrich M."/>
            <person name="Grimmelikhuijzen C.J."/>
            <person name="Klingler M."/>
            <person name="Lorenzen M."/>
            <person name="Richards S."/>
            <person name="Roth S."/>
            <person name="Schroder R."/>
            <person name="Tautz D."/>
            <person name="Zdobnov E.M."/>
            <person name="Muzny D."/>
            <person name="Gibbs R.A."/>
            <person name="Weinstock G.M."/>
            <person name="Attaway T."/>
            <person name="Bell S."/>
            <person name="Buhay C.J."/>
            <person name="Chandrabose M.N."/>
            <person name="Chavez D."/>
            <person name="Clerk-Blankenburg K.P."/>
            <person name="Cree A."/>
            <person name="Dao M."/>
            <person name="Davis C."/>
            <person name="Chacko J."/>
            <person name="Dinh H."/>
            <person name="Dugan-Rocha S."/>
            <person name="Fowler G."/>
            <person name="Garner T.T."/>
            <person name="Garnes J."/>
            <person name="Gnirke A."/>
            <person name="Hawes A."/>
            <person name="Hernandez J."/>
            <person name="Hines S."/>
            <person name="Holder M."/>
            <person name="Hume J."/>
            <person name="Jhangiani S.N."/>
            <person name="Joshi V."/>
            <person name="Khan Z.M."/>
            <person name="Jackson L."/>
            <person name="Kovar C."/>
            <person name="Kowis A."/>
            <person name="Lee S."/>
            <person name="Lewis L.R."/>
            <person name="Margolis J."/>
            <person name="Morgan M."/>
            <person name="Nazareth L.V."/>
            <person name="Nguyen N."/>
            <person name="Okwuonu G."/>
            <person name="Parker D."/>
            <person name="Richards S."/>
            <person name="Ruiz S.J."/>
            <person name="Santibanez J."/>
            <person name="Savard J."/>
            <person name="Scherer S.E."/>
            <person name="Schneider B."/>
            <person name="Sodergren E."/>
            <person name="Tautz D."/>
            <person name="Vattahil S."/>
            <person name="Villasana D."/>
            <person name="White C.S."/>
            <person name="Wright R."/>
            <person name="Park Y."/>
            <person name="Beeman R.W."/>
            <person name="Lord J."/>
            <person name="Oppert B."/>
            <person name="Lorenzen M."/>
            <person name="Brown S."/>
            <person name="Wang L."/>
            <person name="Savard J."/>
            <person name="Tautz D."/>
            <person name="Richards S."/>
            <person name="Weinstock G."/>
            <person name="Gibbs R.A."/>
            <person name="Liu Y."/>
            <person name="Worley K."/>
            <person name="Weinstock G."/>
            <person name="Elsik C.G."/>
            <person name="Reese J.T."/>
            <person name="Elhaik E."/>
            <person name="Landan G."/>
            <person name="Graur D."/>
            <person name="Arensburger P."/>
            <person name="Atkinson P."/>
            <person name="Beeman R.W."/>
            <person name="Beidler J."/>
            <person name="Brown S.J."/>
            <person name="Demuth J.P."/>
            <person name="Drury D.W."/>
            <person name="Du Y.Z."/>
            <person name="Fujiwara H."/>
            <person name="Lorenzen M."/>
            <person name="Maselli V."/>
            <person name="Osanai M."/>
            <person name="Park Y."/>
            <person name="Robertson H.M."/>
            <person name="Tu Z."/>
            <person name="Wang J.J."/>
            <person name="Wang S."/>
            <person name="Richards S."/>
            <person name="Song H."/>
            <person name="Zhang L."/>
            <person name="Sodergren E."/>
            <person name="Werner D."/>
            <person name="Stanke M."/>
            <person name="Morgenstern B."/>
            <person name="Solovyev V."/>
            <person name="Kosarev P."/>
            <person name="Brown G."/>
            <person name="Chen H.C."/>
            <person name="Ermolaeva O."/>
            <person name="Hlavina W."/>
            <person name="Kapustin Y."/>
            <person name="Kiryutin B."/>
            <person name="Kitts P."/>
            <person name="Maglott D."/>
            <person name="Pruitt K."/>
            <person name="Sapojnikov V."/>
            <person name="Souvorov A."/>
            <person name="Mackey A.J."/>
            <person name="Waterhouse R.M."/>
            <person name="Wyder S."/>
            <person name="Zdobnov E.M."/>
            <person name="Zdobnov E.M."/>
            <person name="Wyder S."/>
            <person name="Kriventseva E.V."/>
            <person name="Kadowaki T."/>
            <person name="Bork P."/>
            <person name="Aranda M."/>
            <person name="Bao R."/>
            <person name="Beermann A."/>
            <person name="Berns N."/>
            <person name="Bolognesi R."/>
            <person name="Bonneton F."/>
            <person name="Bopp D."/>
            <person name="Brown S.J."/>
            <person name="Bucher G."/>
            <person name="Butts T."/>
            <person name="Chaumot A."/>
            <person name="Denell R.E."/>
            <person name="Ferrier D.E."/>
            <person name="Friedrich M."/>
            <person name="Gordon C.M."/>
            <person name="Jindra M."/>
            <person name="Klingler M."/>
            <person name="Lan Q."/>
            <person name="Lattorff H.M."/>
            <person name="Laudet V."/>
            <person name="von Levetsow C."/>
            <person name="Liu Z."/>
            <person name="Lutz R."/>
            <person name="Lynch J.A."/>
            <person name="da Fonseca R.N."/>
            <person name="Posnien N."/>
            <person name="Reuter R."/>
            <person name="Roth S."/>
            <person name="Savard J."/>
            <person name="Schinko J.B."/>
            <person name="Schmitt C."/>
            <person name="Schoppmeier M."/>
            <person name="Schroder R."/>
            <person name="Shippy T.D."/>
            <person name="Simonnet F."/>
            <person name="Marques-Souza H."/>
            <person name="Tautz D."/>
            <person name="Tomoyasu Y."/>
            <person name="Trauner J."/>
            <person name="Van der Zee M."/>
            <person name="Vervoort M."/>
            <person name="Wittkopp N."/>
            <person name="Wimmer E.A."/>
            <person name="Yang X."/>
            <person name="Jones A.K."/>
            <person name="Sattelle D.B."/>
            <person name="Ebert P.R."/>
            <person name="Nelson D."/>
            <person name="Scott J.G."/>
            <person name="Beeman R.W."/>
            <person name="Muthukrishnan S."/>
            <person name="Kramer K.J."/>
            <person name="Arakane Y."/>
            <person name="Beeman R.W."/>
            <person name="Zhu Q."/>
            <person name="Hogenkamp D."/>
            <person name="Dixit R."/>
            <person name="Oppert B."/>
            <person name="Jiang H."/>
            <person name="Zou Z."/>
            <person name="Marshall J."/>
            <person name="Elpidina E."/>
            <person name="Vinokurov K."/>
            <person name="Oppert C."/>
            <person name="Zou Z."/>
            <person name="Evans J."/>
            <person name="Lu Z."/>
            <person name="Zhao P."/>
            <person name="Sumathipala N."/>
            <person name="Altincicek B."/>
            <person name="Vilcinskas A."/>
            <person name="Williams M."/>
            <person name="Hultmark D."/>
            <person name="Hetru C."/>
            <person name="Jiang H."/>
            <person name="Grimmelikhuijzen C.J."/>
            <person name="Hauser F."/>
            <person name="Cazzamali G."/>
            <person name="Williamson M."/>
            <person name="Park Y."/>
            <person name="Li B."/>
            <person name="Tanaka Y."/>
            <person name="Predel R."/>
            <person name="Neupert S."/>
            <person name="Schachtner J."/>
            <person name="Verleyen P."/>
            <person name="Raible F."/>
            <person name="Bork P."/>
            <person name="Friedrich M."/>
            <person name="Walden K.K."/>
            <person name="Robertson H.M."/>
            <person name="Angeli S."/>
            <person name="Foret S."/>
            <person name="Bucher G."/>
            <person name="Schuetz S."/>
            <person name="Maleszka R."/>
            <person name="Wimmer E.A."/>
            <person name="Beeman R.W."/>
            <person name="Lorenzen M."/>
            <person name="Tomoyasu Y."/>
            <person name="Miller S.C."/>
            <person name="Grossmann D."/>
            <person name="Bucher G."/>
        </authorList>
    </citation>
    <scope>NUCLEOTIDE SEQUENCE [LARGE SCALE GENOMIC DNA]</scope>
    <source>
        <strain evidence="9 10">Georgia GA2</strain>
    </source>
</reference>
<dbReference type="PhylomeDB" id="D6WAI0"/>
<evidence type="ECO:0000256" key="2">
    <source>
        <dbReference type="ARBA" id="ARBA00005375"/>
    </source>
</evidence>
<reference evidence="9 10" key="2">
    <citation type="journal article" date="2010" name="Nucleic Acids Res.">
        <title>BeetleBase in 2010: revisions to provide comprehensive genomic information for Tribolium castaneum.</title>
        <authorList>
            <person name="Kim H.S."/>
            <person name="Murphy T."/>
            <person name="Xia J."/>
            <person name="Caragea D."/>
            <person name="Park Y."/>
            <person name="Beeman R.W."/>
            <person name="Lorenzen M.D."/>
            <person name="Butcher S."/>
            <person name="Manak J.R."/>
            <person name="Brown S.J."/>
        </authorList>
    </citation>
    <scope>GENOME REANNOTATION</scope>
    <source>
        <strain evidence="9 10">Georgia GA2</strain>
    </source>
</reference>
<dbReference type="PANTHER" id="PTHR11567">
    <property type="entry name" value="ACID PHOSPHATASE-RELATED"/>
    <property type="match status" value="1"/>
</dbReference>
<dbReference type="Pfam" id="PF00328">
    <property type="entry name" value="His_Phos_2"/>
    <property type="match status" value="1"/>
</dbReference>
<evidence type="ECO:0000256" key="4">
    <source>
        <dbReference type="ARBA" id="ARBA00022729"/>
    </source>
</evidence>
<dbReference type="InterPro" id="IPR050645">
    <property type="entry name" value="Histidine_acid_phosphatase"/>
</dbReference>
<organism evidence="9 10">
    <name type="scientific">Tribolium castaneum</name>
    <name type="common">Red flour beetle</name>
    <dbReference type="NCBI Taxonomy" id="7070"/>
    <lineage>
        <taxon>Eukaryota</taxon>
        <taxon>Metazoa</taxon>
        <taxon>Ecdysozoa</taxon>
        <taxon>Arthropoda</taxon>
        <taxon>Hexapoda</taxon>
        <taxon>Insecta</taxon>
        <taxon>Pterygota</taxon>
        <taxon>Neoptera</taxon>
        <taxon>Endopterygota</taxon>
        <taxon>Coleoptera</taxon>
        <taxon>Polyphaga</taxon>
        <taxon>Cucujiformia</taxon>
        <taxon>Tenebrionidae</taxon>
        <taxon>Tenebrionidae incertae sedis</taxon>
        <taxon>Tribolium</taxon>
    </lineage>
</organism>
<evidence type="ECO:0000256" key="7">
    <source>
        <dbReference type="ARBA" id="ARBA00023180"/>
    </source>
</evidence>
<accession>D6WAI0</accession>
<evidence type="ECO:0000256" key="3">
    <source>
        <dbReference type="ARBA" id="ARBA00012646"/>
    </source>
</evidence>
<dbReference type="KEGG" id="tca:662838"/>
<evidence type="ECO:0000313" key="10">
    <source>
        <dbReference type="Proteomes" id="UP000007266"/>
    </source>
</evidence>
<comment type="similarity">
    <text evidence="2">Belongs to the histidine acid phosphatase family.</text>
</comment>
<keyword evidence="7" id="KW-0325">Glycoprotein</keyword>
<evidence type="ECO:0000313" key="9">
    <source>
        <dbReference type="EMBL" id="EEZ98633.1"/>
    </source>
</evidence>
<keyword evidence="10" id="KW-1185">Reference proteome</keyword>
<dbReference type="Gene3D" id="3.40.50.1240">
    <property type="entry name" value="Phosphoglycerate mutase-like"/>
    <property type="match status" value="1"/>
</dbReference>
<evidence type="ECO:0000256" key="5">
    <source>
        <dbReference type="ARBA" id="ARBA00022801"/>
    </source>
</evidence>
<protein>
    <recommendedName>
        <fullName evidence="3">acid phosphatase</fullName>
        <ecNumber evidence="3">3.1.3.2</ecNumber>
    </recommendedName>
</protein>
<evidence type="ECO:0000256" key="1">
    <source>
        <dbReference type="ARBA" id="ARBA00000032"/>
    </source>
</evidence>
<dbReference type="Proteomes" id="UP000007266">
    <property type="component" value="Linkage group 2"/>
</dbReference>
<feature type="signal peptide" evidence="8">
    <location>
        <begin position="1"/>
        <end position="19"/>
    </location>
</feature>
<dbReference type="GO" id="GO:0016791">
    <property type="term" value="F:phosphatase activity"/>
    <property type="evidence" value="ECO:0000318"/>
    <property type="project" value="GO_Central"/>
</dbReference>
<dbReference type="OMA" id="DYLTDHS"/>
<dbReference type="HOGENOM" id="CLU_030431_1_1_1"/>
<keyword evidence="6" id="KW-1015">Disulfide bond</keyword>